<evidence type="ECO:0000313" key="5">
    <source>
        <dbReference type="EMBL" id="MDV7715356.1"/>
    </source>
</evidence>
<dbReference type="InterPro" id="IPR011991">
    <property type="entry name" value="ArsR-like_HTH"/>
</dbReference>
<dbReference type="GO" id="GO:0006950">
    <property type="term" value="P:response to stress"/>
    <property type="evidence" value="ECO:0007669"/>
    <property type="project" value="TreeGrafter"/>
</dbReference>
<evidence type="ECO:0000313" key="9">
    <source>
        <dbReference type="Proteomes" id="UP000294726"/>
    </source>
</evidence>
<accession>A0A6N4A0W9</accession>
<gene>
    <name evidence="6" type="ORF">ATX59_06395</name>
    <name evidence="5" type="ORF">GA838_06240</name>
    <name evidence="7" type="ORF">OENI_1309</name>
</gene>
<dbReference type="Gene3D" id="1.10.10.10">
    <property type="entry name" value="Winged helix-like DNA-binding domain superfamily/Winged helix DNA-binding domain"/>
    <property type="match status" value="1"/>
</dbReference>
<keyword evidence="3" id="KW-0804">Transcription</keyword>
<dbReference type="PROSITE" id="PS01117">
    <property type="entry name" value="HTH_MARR_1"/>
    <property type="match status" value="1"/>
</dbReference>
<protein>
    <submittedName>
        <fullName evidence="6">MarR family transcriptional regulator</fullName>
    </submittedName>
</protein>
<dbReference type="PANTHER" id="PTHR33164">
    <property type="entry name" value="TRANSCRIPTIONAL REGULATOR, MARR FAMILY"/>
    <property type="match status" value="1"/>
</dbReference>
<dbReference type="InterPro" id="IPR000835">
    <property type="entry name" value="HTH_MarR-typ"/>
</dbReference>
<reference evidence="7 9" key="2">
    <citation type="submission" date="2018-08" db="EMBL/GenBank/DDBJ databases">
        <authorList>
            <person name="Lorentzen P. G. S. M."/>
        </authorList>
    </citation>
    <scope>NUCLEOTIDE SEQUENCE [LARGE SCALE GENOMIC DNA]</scope>
    <source>
        <strain evidence="7 9">CRBO_1381</strain>
    </source>
</reference>
<evidence type="ECO:0000256" key="1">
    <source>
        <dbReference type="ARBA" id="ARBA00023015"/>
    </source>
</evidence>
<dbReference type="Proteomes" id="UP000294726">
    <property type="component" value="Chromosome"/>
</dbReference>
<name>A0A6N4A0W9_OENOE</name>
<sequence length="174" mass="19845">MSEVTNELMKTIGGLAKNPNFYLMMGPHHRGQRGHHRGQARLMHLLEKYDGLSVGEIAEILDVRPSSVTGLVDKLEENDFVERIVDEIDKRITLIKLTKKGHAFLKNKKDEADDLSEEIFAGLSEEEKDTLLRLLKRVSENLNDVDFGDYISKMVNDSIGRHFKFDDGDIHINI</sequence>
<dbReference type="EMBL" id="MLOK01000046">
    <property type="protein sequence ID" value="OIM20926.1"/>
    <property type="molecule type" value="Genomic_DNA"/>
</dbReference>
<dbReference type="PRINTS" id="PR00598">
    <property type="entry name" value="HTHMARR"/>
</dbReference>
<dbReference type="SMART" id="SM00347">
    <property type="entry name" value="HTH_MARR"/>
    <property type="match status" value="1"/>
</dbReference>
<keyword evidence="1" id="KW-0805">Transcription regulation</keyword>
<keyword evidence="2" id="KW-0238">DNA-binding</keyword>
<dbReference type="CDD" id="cd00090">
    <property type="entry name" value="HTH_ARSR"/>
    <property type="match status" value="1"/>
</dbReference>
<evidence type="ECO:0000313" key="7">
    <source>
        <dbReference type="EMBL" id="VDB98549.1"/>
    </source>
</evidence>
<organism evidence="6 8">
    <name type="scientific">Oenococcus oeni</name>
    <name type="common">Leuconostoc oenos</name>
    <dbReference type="NCBI Taxonomy" id="1247"/>
    <lineage>
        <taxon>Bacteria</taxon>
        <taxon>Bacillati</taxon>
        <taxon>Bacillota</taxon>
        <taxon>Bacilli</taxon>
        <taxon>Lactobacillales</taxon>
        <taxon>Lactobacillaceae</taxon>
        <taxon>Oenococcus</taxon>
    </lineage>
</organism>
<evidence type="ECO:0000259" key="4">
    <source>
        <dbReference type="PROSITE" id="PS50995"/>
    </source>
</evidence>
<feature type="domain" description="HTH marR-type" evidence="4">
    <location>
        <begin position="5"/>
        <end position="140"/>
    </location>
</feature>
<dbReference type="PROSITE" id="PS50995">
    <property type="entry name" value="HTH_MARR_2"/>
    <property type="match status" value="1"/>
</dbReference>
<evidence type="ECO:0000313" key="6">
    <source>
        <dbReference type="EMBL" id="OIM20926.1"/>
    </source>
</evidence>
<reference evidence="6 8" key="1">
    <citation type="journal article" date="2016" name="BMC Genomics">
        <title>Consensus pan-genome assembly of the specialised wine bacterium Oenococcus oeni.</title>
        <authorList>
            <person name="Sternes P.R."/>
            <person name="Borneman A.R."/>
        </authorList>
    </citation>
    <scope>NUCLEOTIDE SEQUENCE [LARGE SCALE GENOMIC DNA]</scope>
    <source>
        <strain evidence="6 8">AWRIB661</strain>
    </source>
</reference>
<dbReference type="Proteomes" id="UP000181728">
    <property type="component" value="Unassembled WGS sequence"/>
</dbReference>
<dbReference type="InterPro" id="IPR036388">
    <property type="entry name" value="WH-like_DNA-bd_sf"/>
</dbReference>
<evidence type="ECO:0000313" key="8">
    <source>
        <dbReference type="Proteomes" id="UP000181728"/>
    </source>
</evidence>
<dbReference type="AlphaFoldDB" id="A0A6N4A0W9"/>
<evidence type="ECO:0000256" key="3">
    <source>
        <dbReference type="ARBA" id="ARBA00023163"/>
    </source>
</evidence>
<dbReference type="GO" id="GO:0003700">
    <property type="term" value="F:DNA-binding transcription factor activity"/>
    <property type="evidence" value="ECO:0007669"/>
    <property type="project" value="InterPro"/>
</dbReference>
<dbReference type="PANTHER" id="PTHR33164:SF43">
    <property type="entry name" value="HTH-TYPE TRANSCRIPTIONAL REPRESSOR YETL"/>
    <property type="match status" value="1"/>
</dbReference>
<dbReference type="InterPro" id="IPR023187">
    <property type="entry name" value="Tscrpt_reg_MarR-type_CS"/>
</dbReference>
<dbReference type="RefSeq" id="WP_002816936.1">
    <property type="nucleotide sequence ID" value="NZ_JMIS01000018.1"/>
</dbReference>
<dbReference type="InterPro" id="IPR036390">
    <property type="entry name" value="WH_DNA-bd_sf"/>
</dbReference>
<dbReference type="Proteomes" id="UP001281024">
    <property type="component" value="Unassembled WGS sequence"/>
</dbReference>
<dbReference type="EMBL" id="LR031358">
    <property type="protein sequence ID" value="VDB98549.1"/>
    <property type="molecule type" value="Genomic_DNA"/>
</dbReference>
<dbReference type="SUPFAM" id="SSF46785">
    <property type="entry name" value="Winged helix' DNA-binding domain"/>
    <property type="match status" value="1"/>
</dbReference>
<proteinExistence type="predicted"/>
<dbReference type="InterPro" id="IPR039422">
    <property type="entry name" value="MarR/SlyA-like"/>
</dbReference>
<reference evidence="5" key="3">
    <citation type="submission" date="2019-10" db="EMBL/GenBank/DDBJ databases">
        <title>Malate fermentation in French cider.</title>
        <authorList>
            <person name="Cousin F.J."/>
            <person name="Medina Fernandez S."/>
            <person name="Misery B."/>
            <person name="Laplace J.-M."/>
            <person name="Cretenet M."/>
        </authorList>
    </citation>
    <scope>NUCLEOTIDE SEQUENCE</scope>
    <source>
        <strain evidence="5">UCMA15129</strain>
    </source>
</reference>
<dbReference type="EMBL" id="WERV01000004">
    <property type="protein sequence ID" value="MDV7715356.1"/>
    <property type="molecule type" value="Genomic_DNA"/>
</dbReference>
<dbReference type="GO" id="GO:0003677">
    <property type="term" value="F:DNA binding"/>
    <property type="evidence" value="ECO:0007669"/>
    <property type="project" value="UniProtKB-KW"/>
</dbReference>
<evidence type="ECO:0000256" key="2">
    <source>
        <dbReference type="ARBA" id="ARBA00023125"/>
    </source>
</evidence>
<dbReference type="Pfam" id="PF01047">
    <property type="entry name" value="MarR"/>
    <property type="match status" value="1"/>
</dbReference>